<dbReference type="Proteomes" id="UP000035721">
    <property type="component" value="Unassembled WGS sequence"/>
</dbReference>
<evidence type="ECO:0008006" key="3">
    <source>
        <dbReference type="Google" id="ProtNLM"/>
    </source>
</evidence>
<dbReference type="EMBL" id="CAJB01000135">
    <property type="protein sequence ID" value="CCH77752.1"/>
    <property type="molecule type" value="Genomic_DNA"/>
</dbReference>
<dbReference type="InterPro" id="IPR001387">
    <property type="entry name" value="Cro/C1-type_HTH"/>
</dbReference>
<proteinExistence type="predicted"/>
<gene>
    <name evidence="1" type="ORF">BN12_220030</name>
</gene>
<keyword evidence="2" id="KW-1185">Reference proteome</keyword>
<organism evidence="1 2">
    <name type="scientific">Nostocoides japonicum T1-X7</name>
    <dbReference type="NCBI Taxonomy" id="1194083"/>
    <lineage>
        <taxon>Bacteria</taxon>
        <taxon>Bacillati</taxon>
        <taxon>Actinomycetota</taxon>
        <taxon>Actinomycetes</taxon>
        <taxon>Micrococcales</taxon>
        <taxon>Intrasporangiaceae</taxon>
        <taxon>Nostocoides</taxon>
    </lineage>
</organism>
<name>A0A077LXY1_9MICO</name>
<dbReference type="RefSeq" id="WP_048550466.1">
    <property type="nucleotide sequence ID" value="NZ_HF570958.1"/>
</dbReference>
<evidence type="ECO:0000313" key="2">
    <source>
        <dbReference type="Proteomes" id="UP000035721"/>
    </source>
</evidence>
<comment type="caution">
    <text evidence="1">The sequence shown here is derived from an EMBL/GenBank/DDBJ whole genome shotgun (WGS) entry which is preliminary data.</text>
</comment>
<dbReference type="CDD" id="cd00093">
    <property type="entry name" value="HTH_XRE"/>
    <property type="match status" value="1"/>
</dbReference>
<dbReference type="AlphaFoldDB" id="A0A077LXY1"/>
<reference evidence="1 2" key="1">
    <citation type="journal article" date="2013" name="ISME J.">
        <title>A metabolic model for members of the genus Tetrasphaera involved in enhanced biological phosphorus removal.</title>
        <authorList>
            <person name="Kristiansen R."/>
            <person name="Nguyen H.T.T."/>
            <person name="Saunders A.M."/>
            <person name="Nielsen J.L."/>
            <person name="Wimmer R."/>
            <person name="Le V.Q."/>
            <person name="McIlroy S.J."/>
            <person name="Petrovski S."/>
            <person name="Seviour R.J."/>
            <person name="Calteau A."/>
            <person name="Nielsen K.L."/>
            <person name="Nielsen P.H."/>
        </authorList>
    </citation>
    <scope>NUCLEOTIDE SEQUENCE [LARGE SCALE GENOMIC DNA]</scope>
    <source>
        <strain evidence="1 2">T1-X7</strain>
    </source>
</reference>
<accession>A0A077LXY1</accession>
<dbReference type="STRING" id="1194083.BN12_220030"/>
<evidence type="ECO:0000313" key="1">
    <source>
        <dbReference type="EMBL" id="CCH77752.1"/>
    </source>
</evidence>
<sequence>MSEGGVDAGSDSRSFVFDPGLFVGDDGHLAFHPWVYSIPIKDAEGLLDIVDGNDQSSPLGTKFAAEVRAEIVRQGLRRGPIAAGVGMSPSGFSRRLSGSRDFTLAEAEAVSGALGLSLMEMIARAERQAGNPSGTGRSAS</sequence>
<protein>
    <recommendedName>
        <fullName evidence="3">HTH cro/C1-type domain-containing protein</fullName>
    </recommendedName>
</protein>